<dbReference type="Pfam" id="PF10047">
    <property type="entry name" value="DUF2281"/>
    <property type="match status" value="1"/>
</dbReference>
<gene>
    <name evidence="2" type="ORF">CATMQ487_38910</name>
</gene>
<dbReference type="Proteomes" id="UP001057498">
    <property type="component" value="Chromosome"/>
</dbReference>
<evidence type="ECO:0000259" key="1">
    <source>
        <dbReference type="Pfam" id="PF10047"/>
    </source>
</evidence>
<organism evidence="2 3">
    <name type="scientific">Sphaerotilus microaerophilus</name>
    <dbReference type="NCBI Taxonomy" id="2914710"/>
    <lineage>
        <taxon>Bacteria</taxon>
        <taxon>Pseudomonadati</taxon>
        <taxon>Pseudomonadota</taxon>
        <taxon>Betaproteobacteria</taxon>
        <taxon>Burkholderiales</taxon>
        <taxon>Sphaerotilaceae</taxon>
        <taxon>Sphaerotilus</taxon>
    </lineage>
</organism>
<keyword evidence="3" id="KW-1185">Reference proteome</keyword>
<evidence type="ECO:0000313" key="3">
    <source>
        <dbReference type="Proteomes" id="UP001057498"/>
    </source>
</evidence>
<feature type="domain" description="DUF2281" evidence="1">
    <location>
        <begin position="7"/>
        <end position="39"/>
    </location>
</feature>
<sequence>MNYADAIYRRSLSLPDPAAREALDFIDFLLQRYGTTPSAAGYSATHRDSAALIQAVAGGWGPDVPDDIDDADLAQDALRDEI</sequence>
<name>A0ABN6PNX7_9BURK</name>
<dbReference type="RefSeq" id="WP_251970158.1">
    <property type="nucleotide sequence ID" value="NZ_AP025730.1"/>
</dbReference>
<reference evidence="2" key="1">
    <citation type="submission" date="2022-04" db="EMBL/GenBank/DDBJ databases">
        <title>Whole genome sequence of Sphaerotilus sp. FB-5.</title>
        <authorList>
            <person name="Takeda M."/>
            <person name="Narihara S."/>
            <person name="Akimoto M."/>
            <person name="Akimoto R."/>
            <person name="Nishiyashiki S."/>
            <person name="Murakami T."/>
        </authorList>
    </citation>
    <scope>NUCLEOTIDE SEQUENCE</scope>
    <source>
        <strain evidence="2">FB-5</strain>
    </source>
</reference>
<dbReference type="InterPro" id="IPR018739">
    <property type="entry name" value="DUF2281"/>
</dbReference>
<accession>A0ABN6PNX7</accession>
<proteinExistence type="predicted"/>
<protein>
    <recommendedName>
        <fullName evidence="1">DUF2281 domain-containing protein</fullName>
    </recommendedName>
</protein>
<dbReference type="EMBL" id="AP025730">
    <property type="protein sequence ID" value="BDI06921.1"/>
    <property type="molecule type" value="Genomic_DNA"/>
</dbReference>
<evidence type="ECO:0000313" key="2">
    <source>
        <dbReference type="EMBL" id="BDI06921.1"/>
    </source>
</evidence>